<evidence type="ECO:0000313" key="4">
    <source>
        <dbReference type="Proteomes" id="UP000248926"/>
    </source>
</evidence>
<dbReference type="Proteomes" id="UP000248926">
    <property type="component" value="Unassembled WGS sequence"/>
</dbReference>
<feature type="compositionally biased region" description="Basic and acidic residues" evidence="1">
    <location>
        <begin position="1"/>
        <end position="18"/>
    </location>
</feature>
<evidence type="ECO:0000259" key="2">
    <source>
        <dbReference type="Pfam" id="PF01272"/>
    </source>
</evidence>
<dbReference type="GO" id="GO:0032784">
    <property type="term" value="P:regulation of DNA-templated transcription elongation"/>
    <property type="evidence" value="ECO:0007669"/>
    <property type="project" value="InterPro"/>
</dbReference>
<protein>
    <recommendedName>
        <fullName evidence="2">Transcription elongation factor GreA/GreB C-terminal domain-containing protein</fullName>
    </recommendedName>
</protein>
<proteinExistence type="predicted"/>
<dbReference type="GO" id="GO:0070063">
    <property type="term" value="F:RNA polymerase binding"/>
    <property type="evidence" value="ECO:0007669"/>
    <property type="project" value="InterPro"/>
</dbReference>
<dbReference type="RefSeq" id="WP_111981182.1">
    <property type="nucleotide sequence ID" value="NZ_NFZS01000001.1"/>
</dbReference>
<dbReference type="PIRSF" id="PIRSF006092">
    <property type="entry name" value="GreA_GreB"/>
    <property type="match status" value="1"/>
</dbReference>
<comment type="caution">
    <text evidence="3">The sequence shown here is derived from an EMBL/GenBank/DDBJ whole genome shotgun (WGS) entry which is preliminary data.</text>
</comment>
<dbReference type="AlphaFoldDB" id="A0A328P732"/>
<feature type="region of interest" description="Disordered" evidence="1">
    <location>
        <begin position="1"/>
        <end position="21"/>
    </location>
</feature>
<dbReference type="PANTHER" id="PTHR30437">
    <property type="entry name" value="TRANSCRIPTION ELONGATION FACTOR GREA"/>
    <property type="match status" value="1"/>
</dbReference>
<dbReference type="FunFam" id="3.10.50.30:FF:000001">
    <property type="entry name" value="Transcription elongation factor GreA"/>
    <property type="match status" value="1"/>
</dbReference>
<dbReference type="InterPro" id="IPR036953">
    <property type="entry name" value="GreA/GreB_C_sf"/>
</dbReference>
<sequence>MSRSFVKDADESAGDRLPDIPLSEHANYVTPRGLAQLRERLIAARERRDALRVAADTLPQQSELAALERELRWLNARVSSAIEVDLSQQPHDRVAFGALVIVDSDEGQARYRIVGEDEADVEHGLVSYVSPLAAALLGARVGDEVVWQRPAGDLTVEIVAIDYPADKRDA</sequence>
<dbReference type="PANTHER" id="PTHR30437:SF6">
    <property type="entry name" value="TRANSCRIPTION ELONGATION FACTOR GREB"/>
    <property type="match status" value="1"/>
</dbReference>
<name>A0A328P732_9GAMM</name>
<dbReference type="SUPFAM" id="SSF54534">
    <property type="entry name" value="FKBP-like"/>
    <property type="match status" value="1"/>
</dbReference>
<dbReference type="Pfam" id="PF01272">
    <property type="entry name" value="GreA_GreB"/>
    <property type="match status" value="1"/>
</dbReference>
<dbReference type="InterPro" id="IPR023459">
    <property type="entry name" value="Tscrpt_elong_fac_GreA/B_fam"/>
</dbReference>
<reference evidence="3 4" key="1">
    <citation type="journal article" date="2018" name="Genet. Mol. Biol.">
        <title>The genome sequence of Dyella jiangningensis FCAV SCS01 from a lignocellulose-decomposing microbial consortium metagenome reveals potential for biotechnological applications.</title>
        <authorList>
            <person name="Desiderato J.G."/>
            <person name="Alvarenga D.O."/>
            <person name="Constancio M.T.L."/>
            <person name="Alves L.M.C."/>
            <person name="Varani A.M."/>
        </authorList>
    </citation>
    <scope>NUCLEOTIDE SEQUENCE [LARGE SCALE GENOMIC DNA]</scope>
    <source>
        <strain evidence="3 4">FCAV SCS01</strain>
    </source>
</reference>
<evidence type="ECO:0000313" key="3">
    <source>
        <dbReference type="EMBL" id="RAO77123.1"/>
    </source>
</evidence>
<dbReference type="PROSITE" id="PS00830">
    <property type="entry name" value="GREAB_2"/>
    <property type="match status" value="1"/>
</dbReference>
<evidence type="ECO:0000256" key="1">
    <source>
        <dbReference type="SAM" id="MobiDB-lite"/>
    </source>
</evidence>
<dbReference type="InterPro" id="IPR001437">
    <property type="entry name" value="Tscrpt_elong_fac_GreA/B_C"/>
</dbReference>
<accession>A0A328P732</accession>
<dbReference type="EMBL" id="NFZS01000001">
    <property type="protein sequence ID" value="RAO77123.1"/>
    <property type="molecule type" value="Genomic_DNA"/>
</dbReference>
<dbReference type="GO" id="GO:0006354">
    <property type="term" value="P:DNA-templated transcription elongation"/>
    <property type="evidence" value="ECO:0007669"/>
    <property type="project" value="TreeGrafter"/>
</dbReference>
<organism evidence="3 4">
    <name type="scientific">Dyella jiangningensis</name>
    <dbReference type="NCBI Taxonomy" id="1379159"/>
    <lineage>
        <taxon>Bacteria</taxon>
        <taxon>Pseudomonadati</taxon>
        <taxon>Pseudomonadota</taxon>
        <taxon>Gammaproteobacteria</taxon>
        <taxon>Lysobacterales</taxon>
        <taxon>Rhodanobacteraceae</taxon>
        <taxon>Dyella</taxon>
    </lineage>
</organism>
<dbReference type="GO" id="GO:0003677">
    <property type="term" value="F:DNA binding"/>
    <property type="evidence" value="ECO:0007669"/>
    <property type="project" value="InterPro"/>
</dbReference>
<dbReference type="Gene3D" id="3.10.50.30">
    <property type="entry name" value="Transcription elongation factor, GreA/GreB, C-terminal domain"/>
    <property type="match status" value="1"/>
</dbReference>
<dbReference type="OrthoDB" id="8537952at2"/>
<gene>
    <name evidence="3" type="ORF">CA260_04295</name>
</gene>
<keyword evidence="4" id="KW-1185">Reference proteome</keyword>
<dbReference type="InterPro" id="IPR018151">
    <property type="entry name" value="TF_GreA/GreB_CS"/>
</dbReference>
<feature type="domain" description="Transcription elongation factor GreA/GreB C-terminal" evidence="2">
    <location>
        <begin position="89"/>
        <end position="163"/>
    </location>
</feature>